<accession>A0ABV6Q055</accession>
<evidence type="ECO:0000256" key="4">
    <source>
        <dbReference type="ARBA" id="ARBA00023000"/>
    </source>
</evidence>
<dbReference type="InterPro" id="IPR036844">
    <property type="entry name" value="Hint_dom_sf"/>
</dbReference>
<dbReference type="PRINTS" id="PR00379">
    <property type="entry name" value="INTEIN"/>
</dbReference>
<dbReference type="InterPro" id="IPR003586">
    <property type="entry name" value="Hint_dom_C"/>
</dbReference>
<dbReference type="InterPro" id="IPR004860">
    <property type="entry name" value="LAGLIDADG_dom"/>
</dbReference>
<evidence type="ECO:0000256" key="3">
    <source>
        <dbReference type="ARBA" id="ARBA00022813"/>
    </source>
</evidence>
<sequence length="773" mass="87433">MRILLTGAAGFLGSHLAERLLREGHEVLGVDNLSTGQSRNLERLLAYPGFTFLRADASKPLRVEGPLDWVMHFASPASPPRYLRLPLETLLVNAEGTRHLLDLAREKGAAFFLASTSEVYGDPLVHPQPETYWGNVNPIGPRSIYDEGKRYAEALTVAYHRVYGLSTRIVRIFNSVLADEYLFFFNDGEAHLETAQAYAERLGLAPGVPREVLVPAFDPNTLRVELKRATYFIGHPVQREAYEVRLRYGRTVKVTGDHSLFVRGPDGRPVAKPVRELKPGDYVAVPARLPVLERDLEVLDLAQIFASLDGSPQWLWRWAVRHPSFSHRIEAERERIHEIALSQGRFRGANARNSAVCATKRWMRQGLVPLAVLQALGWEIPDGAEFGLYGDSHLWLPNRVRVTDDLLWLFGLYLAEGGAYGDKRRYFITFSSDDAFIRRAKGILEAHFKVRVRYVPPAPNRAPGIYVHSKALYILFARALGLRKRIPPWVFQLPLSRLKHFLEGYRCGDGTHSGKKLGNELVFDTASEEIAYGLVYLLLRFGIVASVGRYETWVGKKLTATKRYPFYRVTVCALDNFDLLSWDQGVRQKLNARREGDIVWSQVKEVRPCLITATVYDFSVPGAENFVAGNGVFCHNTYGPFMDPEDGRVVSSFIVQALKGEPLTVYGDGSQTRSFCYVDDLIEGVRRLMEVDYPYPVNLGNPEEYTVLELARLVKEITHSPSEIVFKPLPQDDPKQRRPDISLARRLLGWEPRVPVRQGLERTVAHFASLVKR</sequence>
<reference evidence="8 9" key="1">
    <citation type="submission" date="2024-09" db="EMBL/GenBank/DDBJ databases">
        <authorList>
            <person name="Sun Q."/>
            <person name="Mori K."/>
        </authorList>
    </citation>
    <scope>NUCLEOTIDE SEQUENCE [LARGE SCALE GENOMIC DNA]</scope>
    <source>
        <strain evidence="8 9">NCAIM B.02340</strain>
    </source>
</reference>
<dbReference type="InterPro" id="IPR006141">
    <property type="entry name" value="Intein_N"/>
</dbReference>
<evidence type="ECO:0000313" key="8">
    <source>
        <dbReference type="EMBL" id="MFC0595149.1"/>
    </source>
</evidence>
<dbReference type="PANTHER" id="PTHR43078:SF6">
    <property type="entry name" value="UDP-GLUCURONIC ACID DECARBOXYLASE 1"/>
    <property type="match status" value="1"/>
</dbReference>
<dbReference type="Pfam" id="PF14890">
    <property type="entry name" value="Intein_splicing"/>
    <property type="match status" value="1"/>
</dbReference>
<dbReference type="InterPro" id="IPR044516">
    <property type="entry name" value="UXS-like"/>
</dbReference>
<evidence type="ECO:0000256" key="2">
    <source>
        <dbReference type="ARBA" id="ARBA00022793"/>
    </source>
</evidence>
<dbReference type="SUPFAM" id="SSF55608">
    <property type="entry name" value="Homing endonucleases"/>
    <property type="match status" value="1"/>
</dbReference>
<dbReference type="NCBIfam" id="TIGR01443">
    <property type="entry name" value="intein_Cterm"/>
    <property type="match status" value="1"/>
</dbReference>
<organism evidence="8 9">
    <name type="scientific">Thermus composti</name>
    <dbReference type="NCBI Taxonomy" id="532059"/>
    <lineage>
        <taxon>Bacteria</taxon>
        <taxon>Thermotogati</taxon>
        <taxon>Deinococcota</taxon>
        <taxon>Deinococci</taxon>
        <taxon>Thermales</taxon>
        <taxon>Thermaceae</taxon>
        <taxon>Thermus</taxon>
    </lineage>
</organism>
<evidence type="ECO:0000256" key="6">
    <source>
        <dbReference type="ARBA" id="ARBA00023239"/>
    </source>
</evidence>
<name>A0ABV6Q055_9DEIN</name>
<comment type="cofactor">
    <cofactor evidence="1">
        <name>NAD(+)</name>
        <dbReference type="ChEBI" id="CHEBI:57540"/>
    </cofactor>
</comment>
<dbReference type="Pfam" id="PF01370">
    <property type="entry name" value="Epimerase"/>
    <property type="match status" value="1"/>
</dbReference>
<dbReference type="SUPFAM" id="SSF51735">
    <property type="entry name" value="NAD(P)-binding Rossmann-fold domains"/>
    <property type="match status" value="2"/>
</dbReference>
<gene>
    <name evidence="8" type="ORF">ACFFFP_03010</name>
</gene>
<evidence type="ECO:0000256" key="5">
    <source>
        <dbReference type="ARBA" id="ARBA00023027"/>
    </source>
</evidence>
<dbReference type="InterPro" id="IPR003587">
    <property type="entry name" value="Hint_dom_N"/>
</dbReference>
<dbReference type="Gene3D" id="2.170.16.10">
    <property type="entry name" value="Hedgehog/Intein (Hint) domain"/>
    <property type="match status" value="1"/>
</dbReference>
<protein>
    <submittedName>
        <fullName evidence="8">NAD-dependent epimerase/dehydratase family protein</fullName>
    </submittedName>
</protein>
<dbReference type="SMART" id="SM00306">
    <property type="entry name" value="HintN"/>
    <property type="match status" value="1"/>
</dbReference>
<evidence type="ECO:0000256" key="1">
    <source>
        <dbReference type="ARBA" id="ARBA00001911"/>
    </source>
</evidence>
<dbReference type="Gene3D" id="3.10.28.10">
    <property type="entry name" value="Homing endonucleases"/>
    <property type="match status" value="1"/>
</dbReference>
<keyword evidence="6" id="KW-0456">Lyase</keyword>
<dbReference type="PROSITE" id="PS50819">
    <property type="entry name" value="INTEIN_ENDONUCLEASE"/>
    <property type="match status" value="1"/>
</dbReference>
<feature type="domain" description="DOD-type homing endonuclease" evidence="7">
    <location>
        <begin position="409"/>
        <end position="543"/>
    </location>
</feature>
<dbReference type="InterPro" id="IPR004042">
    <property type="entry name" value="Intein_endonuc_central"/>
</dbReference>
<keyword evidence="9" id="KW-1185">Reference proteome</keyword>
<dbReference type="InterPro" id="IPR001509">
    <property type="entry name" value="Epimerase_deHydtase"/>
</dbReference>
<dbReference type="InterPro" id="IPR030934">
    <property type="entry name" value="Intein_C"/>
</dbReference>
<dbReference type="Proteomes" id="UP001589830">
    <property type="component" value="Unassembled WGS sequence"/>
</dbReference>
<dbReference type="CDD" id="cd00081">
    <property type="entry name" value="Hint"/>
    <property type="match status" value="2"/>
</dbReference>
<comment type="caution">
    <text evidence="8">The sequence shown here is derived from an EMBL/GenBank/DDBJ whole genome shotgun (WGS) entry which is preliminary data.</text>
</comment>
<dbReference type="SUPFAM" id="SSF51294">
    <property type="entry name" value="Hedgehog/intein (Hint) domain"/>
    <property type="match status" value="1"/>
</dbReference>
<keyword evidence="4" id="KW-0651">Protein splicing</keyword>
<dbReference type="Pfam" id="PF14528">
    <property type="entry name" value="LAGLIDADG_3"/>
    <property type="match status" value="1"/>
</dbReference>
<keyword evidence="5" id="KW-0520">NAD</keyword>
<keyword evidence="3" id="KW-0068">Autocatalytic cleavage</keyword>
<dbReference type="PROSITE" id="PS50818">
    <property type="entry name" value="INTEIN_C_TER"/>
    <property type="match status" value="1"/>
</dbReference>
<dbReference type="InterPro" id="IPR027434">
    <property type="entry name" value="Homing_endonucl"/>
</dbReference>
<dbReference type="RefSeq" id="WP_188847980.1">
    <property type="nucleotide sequence ID" value="NZ_BMPJ01000027.1"/>
</dbReference>
<dbReference type="SMART" id="SM00305">
    <property type="entry name" value="HintC"/>
    <property type="match status" value="1"/>
</dbReference>
<dbReference type="InterPro" id="IPR036291">
    <property type="entry name" value="NAD(P)-bd_dom_sf"/>
</dbReference>
<proteinExistence type="predicted"/>
<dbReference type="EMBL" id="JBHLTW010000009">
    <property type="protein sequence ID" value="MFC0595149.1"/>
    <property type="molecule type" value="Genomic_DNA"/>
</dbReference>
<dbReference type="InterPro" id="IPR006142">
    <property type="entry name" value="INTEIN"/>
</dbReference>
<dbReference type="Gene3D" id="3.40.50.720">
    <property type="entry name" value="NAD(P)-binding Rossmann-like Domain"/>
    <property type="match status" value="2"/>
</dbReference>
<keyword evidence="2" id="KW-0210">Decarboxylase</keyword>
<evidence type="ECO:0000259" key="7">
    <source>
        <dbReference type="PROSITE" id="PS50819"/>
    </source>
</evidence>
<evidence type="ECO:0000313" key="9">
    <source>
        <dbReference type="Proteomes" id="UP001589830"/>
    </source>
</evidence>
<dbReference type="PROSITE" id="PS50817">
    <property type="entry name" value="INTEIN_N_TER"/>
    <property type="match status" value="1"/>
</dbReference>
<dbReference type="PANTHER" id="PTHR43078">
    <property type="entry name" value="UDP-GLUCURONIC ACID DECARBOXYLASE-RELATED"/>
    <property type="match status" value="1"/>
</dbReference>